<dbReference type="Pfam" id="PF18370">
    <property type="entry name" value="RGI_lyase"/>
    <property type="match status" value="1"/>
</dbReference>
<sequence length="1212" mass="131182">MKKQIPFTCTPILFRKTIFGVIFFTILSFLTAQNSFAQNWNILGNESQISSDASAYTSIAVLNDVPYVVFREATGPVVKVKKRNTATGNWEQVGNDIGANLTFSRISLDKTNQLFVTYVDAGNGNKLAVKIYNSITDTWEPLNNDTNNLYVSTGSVTNAVSQYGSTPRCSLTFDSDNNPYIAFSDNGTLTPYVKKFDGNSWVTIGTIPLNTTTNASQIAVAVSLVIDEADVPWLVFCSLASATSSTGTMAFYQFSGGIWNYITPTVTASIRHTSMVINSVGNPVIVYFNTADSNRATAIEYNKTTAAWSSSTRIASRDSPSLSIIKDISGNLYCSFIDNVSSTPTYSARVFKQIAGATSWTEMKDPSVLTTGIDVNTGNLTIAAGSQYPFVVYTKANTAGIITPIVRTYVPAPPPAVLTTNAVTNLTSTTAETGGDITSDGGTAITERGIVYSTGNNPTVANTKIVAGTAGTGSFSVNIPGLTPATLYYVRAYAINGGTTYGETIRFNTPALPDAVVNTPKQVEFLNRGVVALRKSANEVFISWRLLGNDPSAIAFNVYRDNVKINATPVTTSTNFIDNVSTNGTYTIKTVINNTEGIATAPVSVWANNQLSIPLQIPLGGTIPDGTAYTYTANDASVGDVDGDGEYEIFLKWDPTLLNHNGGGFSGEQIFDCYKLDGTLLWRINLGKNVNAGPHFSQFMVYDFDGDGKAEMILKTADGTIDGTGIVIGNATVDYRNSGGWVQQGPEFLTVFNGLTGAAMATVAYQPARANTADWGDNYGNRQDRFVSAVAYLDGARPSVIVGRGYYDKLMRAAYDWRDGQLTLRWIFDSKDASDPANNAYSSQGNHQMTIGDVDGDGKDEIINGSSAINDDGKRLWTYGQGHGDALHMSDMDPDRPGQEIWQCLESESQYSPYGIRLNDAKTGKMIFGAVTTGDVGRALAADIDPNHRGYEMWSSSGNLYNVQDGQIGTSKPTNGSQAVNGAVWWDGDLGRELLDGTIMDKWNPATQSLNRLFTIYQAAPVSSNNDTKKNPALTADILGDWREEIILRRTDNTALILFTTNITTDHRIYTLMHDPQYRTAIAWQNSSYNQPPHPGFFLGYDMAPAPVPNIVIKDISNLGTKKPAGSITAEVLVYPNPSSGQFNVRFNGFKSSKATVVISDINGQIVVQKEIKLSGNEQNAVFTIPNRNQGVYLLKVTSEEGTKTHKILIEK</sequence>
<keyword evidence="5" id="KW-1185">Reference proteome</keyword>
<dbReference type="CDD" id="cd10318">
    <property type="entry name" value="RGL11"/>
    <property type="match status" value="1"/>
</dbReference>
<protein>
    <recommendedName>
        <fullName evidence="3">Fibronectin type-III domain-containing protein</fullName>
    </recommendedName>
</protein>
<dbReference type="InterPro" id="IPR026444">
    <property type="entry name" value="Secre_tail"/>
</dbReference>
<evidence type="ECO:0000313" key="5">
    <source>
        <dbReference type="Proteomes" id="UP001269081"/>
    </source>
</evidence>
<reference evidence="4 5" key="1">
    <citation type="submission" date="2023-07" db="EMBL/GenBank/DDBJ databases">
        <title>Sorghum-associated microbial communities from plants grown in Nebraska, USA.</title>
        <authorList>
            <person name="Schachtman D."/>
        </authorList>
    </citation>
    <scope>NUCLEOTIDE SEQUENCE [LARGE SCALE GENOMIC DNA]</scope>
    <source>
        <strain evidence="4 5">4129</strain>
    </source>
</reference>
<comment type="caution">
    <text evidence="4">The sequence shown here is derived from an EMBL/GenBank/DDBJ whole genome shotgun (WGS) entry which is preliminary data.</text>
</comment>
<dbReference type="PROSITE" id="PS50853">
    <property type="entry name" value="FN3"/>
    <property type="match status" value="1"/>
</dbReference>
<dbReference type="PANTHER" id="PTHR43118">
    <property type="entry name" value="RHAMNOGALACTURONAN LYASE (EUROFUNG)"/>
    <property type="match status" value="1"/>
</dbReference>
<dbReference type="PANTHER" id="PTHR43118:SF1">
    <property type="entry name" value="RHAMNOGALACTURONAN LYASE (EUROFUNG)"/>
    <property type="match status" value="1"/>
</dbReference>
<dbReference type="Pfam" id="PF18962">
    <property type="entry name" value="Por_Secre_tail"/>
    <property type="match status" value="1"/>
</dbReference>
<dbReference type="InterPro" id="IPR049366">
    <property type="entry name" value="RGL11_C"/>
</dbReference>
<evidence type="ECO:0000259" key="3">
    <source>
        <dbReference type="PROSITE" id="PS50853"/>
    </source>
</evidence>
<dbReference type="InterPro" id="IPR041624">
    <property type="entry name" value="RGI_lyase"/>
</dbReference>
<dbReference type="RefSeq" id="WP_310282960.1">
    <property type="nucleotide sequence ID" value="NZ_JAVDWQ010000013.1"/>
</dbReference>
<proteinExistence type="predicted"/>
<feature type="domain" description="Fibronectin type-III" evidence="3">
    <location>
        <begin position="414"/>
        <end position="512"/>
    </location>
</feature>
<evidence type="ECO:0000256" key="1">
    <source>
        <dbReference type="ARBA" id="ARBA00022729"/>
    </source>
</evidence>
<dbReference type="InterPro" id="IPR028994">
    <property type="entry name" value="Integrin_alpha_N"/>
</dbReference>
<accession>A0ABU1YBS2</accession>
<gene>
    <name evidence="4" type="ORF">J2W48_003558</name>
</gene>
<dbReference type="InterPro" id="IPR013783">
    <property type="entry name" value="Ig-like_fold"/>
</dbReference>
<dbReference type="SUPFAM" id="SSF69318">
    <property type="entry name" value="Integrin alpha N-terminal domain"/>
    <property type="match status" value="1"/>
</dbReference>
<dbReference type="Proteomes" id="UP001269081">
    <property type="component" value="Unassembled WGS sequence"/>
</dbReference>
<evidence type="ECO:0000313" key="4">
    <source>
        <dbReference type="EMBL" id="MDR7211603.1"/>
    </source>
</evidence>
<dbReference type="EMBL" id="JAVDWQ010000013">
    <property type="protein sequence ID" value="MDR7211603.1"/>
    <property type="molecule type" value="Genomic_DNA"/>
</dbReference>
<keyword evidence="1" id="KW-0732">Signal</keyword>
<dbReference type="NCBIfam" id="TIGR04183">
    <property type="entry name" value="Por_Secre_tail"/>
    <property type="match status" value="1"/>
</dbReference>
<dbReference type="InterPro" id="IPR003961">
    <property type="entry name" value="FN3_dom"/>
</dbReference>
<evidence type="ECO:0000256" key="2">
    <source>
        <dbReference type="SAM" id="MobiDB-lite"/>
    </source>
</evidence>
<organism evidence="4 5">
    <name type="scientific">Flavobacterium piscis</name>
    <dbReference type="NCBI Taxonomy" id="1114874"/>
    <lineage>
        <taxon>Bacteria</taxon>
        <taxon>Pseudomonadati</taxon>
        <taxon>Bacteroidota</taxon>
        <taxon>Flavobacteriia</taxon>
        <taxon>Flavobacteriales</taxon>
        <taxon>Flavobacteriaceae</taxon>
        <taxon>Flavobacterium</taxon>
    </lineage>
</organism>
<dbReference type="Pfam" id="PF21348">
    <property type="entry name" value="RGL11_C"/>
    <property type="match status" value="1"/>
</dbReference>
<feature type="region of interest" description="Disordered" evidence="2">
    <location>
        <begin position="837"/>
        <end position="867"/>
    </location>
</feature>
<feature type="compositionally biased region" description="Polar residues" evidence="2">
    <location>
        <begin position="837"/>
        <end position="849"/>
    </location>
</feature>
<name>A0ABU1YBS2_9FLAO</name>
<dbReference type="InterPro" id="IPR034641">
    <property type="entry name" value="RGL11"/>
</dbReference>
<dbReference type="Gene3D" id="2.60.40.10">
    <property type="entry name" value="Immunoglobulins"/>
    <property type="match status" value="1"/>
</dbReference>